<dbReference type="Proteomes" id="UP000034875">
    <property type="component" value="Unassembled WGS sequence"/>
</dbReference>
<protein>
    <submittedName>
        <fullName evidence="1">Uncharacterized protein</fullName>
    </submittedName>
</protein>
<accession>A0A0G0YY98</accession>
<evidence type="ECO:0000313" key="2">
    <source>
        <dbReference type="Proteomes" id="UP000034875"/>
    </source>
</evidence>
<reference evidence="1 2" key="1">
    <citation type="journal article" date="2015" name="Nature">
        <title>rRNA introns, odd ribosomes, and small enigmatic genomes across a large radiation of phyla.</title>
        <authorList>
            <person name="Brown C.T."/>
            <person name="Hug L.A."/>
            <person name="Thomas B.C."/>
            <person name="Sharon I."/>
            <person name="Castelle C.J."/>
            <person name="Singh A."/>
            <person name="Wilkins M.J."/>
            <person name="Williams K.H."/>
            <person name="Banfield J.F."/>
        </authorList>
    </citation>
    <scope>NUCLEOTIDE SEQUENCE [LARGE SCALE GENOMIC DNA]</scope>
</reference>
<comment type="caution">
    <text evidence="1">The sequence shown here is derived from an EMBL/GenBank/DDBJ whole genome shotgun (WGS) entry which is preliminary data.</text>
</comment>
<sequence length="651" mass="70416">MSLYAKQGTSGAAAGLKIILFKDNYSAQSVFDQNNDGTSEFYIGETCVLSTVNSVSVSGNTSGGLFTPTNEYTRRSCTFTTPSDARIALVEISGSSSGTGVWVDAVKLEENEIATPYGEGYVGDQEKVNLKLSPPELCTGGNDDPLICSQYAQVCSATEVGCQLYTPKNGDAPITGIAKTADQCHASCVGYETFREEPTSFNPSGKYPVYFIPSTARTCSVASAGCDEFTNMENESKEYFTFLRACELPDETAATYYTWESSERDGFQLRVWNLKKSNIVSSTVGAADPTGGNAPCTKYSAQTGDCIDNAALIAPTDCNERLDIFRNPDCREFHDAAGNIHYRLFSKTVVKTDSCTNYRKTESDEDSCGGSGGRWQDGTSQCFYSAETSSSRTCAATENLCRLYTGNAGRNTRIYFEDDFENTSLNSGWSHGVISSESLATSGHSVKRELPAGSITTDLTYNFGIGKRSDFHDQTFMISFWARGTDDVALGVKIGGLSGILPVGTGGILSYIDNDANTPTAKLSSGWRYYEYGPVKVDFTVVPASNSPADQAAAAAKQATTNPYLRFETIRTDHDVFIDNIVLKRVTENIAIIRDSWNTPAECNATLEGAYSPPLILKTPALCMPRLGIIFVPGKMEIPAIVMLIRMGMLS</sequence>
<dbReference type="EMBL" id="LCCZ01000053">
    <property type="protein sequence ID" value="KKS41572.1"/>
    <property type="molecule type" value="Genomic_DNA"/>
</dbReference>
<dbReference type="AlphaFoldDB" id="A0A0G0YY98"/>
<organism evidence="1 2">
    <name type="scientific">candidate division CPR1 bacterium GW2011_GWA2_42_17</name>
    <dbReference type="NCBI Taxonomy" id="1618341"/>
    <lineage>
        <taxon>Bacteria</taxon>
        <taxon>candidate division CPR1</taxon>
    </lineage>
</organism>
<dbReference type="Gene3D" id="2.60.120.260">
    <property type="entry name" value="Galactose-binding domain-like"/>
    <property type="match status" value="2"/>
</dbReference>
<name>A0A0G0YY98_9BACT</name>
<evidence type="ECO:0000313" key="1">
    <source>
        <dbReference type="EMBL" id="KKS41572.1"/>
    </source>
</evidence>
<gene>
    <name evidence="1" type="ORF">UV05_C0053G0003</name>
</gene>
<proteinExistence type="predicted"/>